<gene>
    <name evidence="1" type="ORF">AFUS01_LOCUS156</name>
</gene>
<proteinExistence type="predicted"/>
<keyword evidence="2" id="KW-1185">Reference proteome</keyword>
<name>A0A8J2J499_9HEXA</name>
<comment type="caution">
    <text evidence="1">The sequence shown here is derived from an EMBL/GenBank/DDBJ whole genome shotgun (WGS) entry which is preliminary data.</text>
</comment>
<organism evidence="1 2">
    <name type="scientific">Allacma fusca</name>
    <dbReference type="NCBI Taxonomy" id="39272"/>
    <lineage>
        <taxon>Eukaryota</taxon>
        <taxon>Metazoa</taxon>
        <taxon>Ecdysozoa</taxon>
        <taxon>Arthropoda</taxon>
        <taxon>Hexapoda</taxon>
        <taxon>Collembola</taxon>
        <taxon>Symphypleona</taxon>
        <taxon>Sminthuridae</taxon>
        <taxon>Allacma</taxon>
    </lineage>
</organism>
<accession>A0A8J2J499</accession>
<reference evidence="1" key="1">
    <citation type="submission" date="2021-06" db="EMBL/GenBank/DDBJ databases">
        <authorList>
            <person name="Hodson N. C."/>
            <person name="Mongue J. A."/>
            <person name="Jaron S. K."/>
        </authorList>
    </citation>
    <scope>NUCLEOTIDE SEQUENCE</scope>
</reference>
<sequence length="69" mass="7971">MWAMGFLDGWMDCERFSISKFAIKQIAIGHKAENEMSGFLKVQIERSLTCETKIWSAHVITTKYMSPLQ</sequence>
<evidence type="ECO:0000313" key="1">
    <source>
        <dbReference type="EMBL" id="CAG7632666.1"/>
    </source>
</evidence>
<dbReference type="EMBL" id="CAJVCH010000517">
    <property type="protein sequence ID" value="CAG7632666.1"/>
    <property type="molecule type" value="Genomic_DNA"/>
</dbReference>
<dbReference type="Proteomes" id="UP000708208">
    <property type="component" value="Unassembled WGS sequence"/>
</dbReference>
<evidence type="ECO:0000313" key="2">
    <source>
        <dbReference type="Proteomes" id="UP000708208"/>
    </source>
</evidence>
<dbReference type="AlphaFoldDB" id="A0A8J2J499"/>
<protein>
    <submittedName>
        <fullName evidence="1">Uncharacterized protein</fullName>
    </submittedName>
</protein>